<dbReference type="InterPro" id="IPR036291">
    <property type="entry name" value="NAD(P)-bd_dom_sf"/>
</dbReference>
<dbReference type="GO" id="GO:0016616">
    <property type="term" value="F:oxidoreductase activity, acting on the CH-OH group of donors, NAD or NADP as acceptor"/>
    <property type="evidence" value="ECO:0007669"/>
    <property type="project" value="InterPro"/>
</dbReference>
<evidence type="ECO:0000313" key="12">
    <source>
        <dbReference type="EMBL" id="PRW60617.1"/>
    </source>
</evidence>
<dbReference type="STRING" id="3076.A0A2P6U2S5"/>
<feature type="cross-link" description="Glycyl lysine isopeptide (Lys-Gly) (interchain with G-Cter in SUMO2)" evidence="9">
    <location>
        <position position="233"/>
    </location>
</feature>
<dbReference type="InterPro" id="IPR006140">
    <property type="entry name" value="D-isomer_DH_NAD-bd"/>
</dbReference>
<evidence type="ECO:0000256" key="9">
    <source>
        <dbReference type="PIRSR" id="PIRSR630616-3"/>
    </source>
</evidence>
<feature type="region of interest" description="Disordered" evidence="10">
    <location>
        <begin position="524"/>
        <end position="548"/>
    </location>
</feature>
<dbReference type="SUPFAM" id="SSF51735">
    <property type="entry name" value="NAD(P)-binding Rossmann-fold domains"/>
    <property type="match status" value="1"/>
</dbReference>
<dbReference type="Gene3D" id="3.40.50.720">
    <property type="entry name" value="NAD(P)-binding Rossmann-like Domain"/>
    <property type="match status" value="2"/>
</dbReference>
<feature type="binding site" evidence="8">
    <location>
        <position position="133"/>
    </location>
    <ligand>
        <name>ATP</name>
        <dbReference type="ChEBI" id="CHEBI:30616"/>
    </ligand>
</feature>
<evidence type="ECO:0000256" key="1">
    <source>
        <dbReference type="ARBA" id="ARBA00022527"/>
    </source>
</evidence>
<sequence>MFPHLLSLGAARDGRQAGPKERGPHRLAAAAQAAPDAVAPLSPRSPSTRLAAAAPSSSSVGSPRARAAALPAYRALLGRQTQRLPHVQHAAERAPTRYTSLDGLRKLGELHTGKHSQVCHFLDTRSGQLVAVKTYYKRTMAKRHYRNVRREIAISRLLAKQRFTGAVQLLGAFEDDSHIYLVQESCAGGDLYKRLVRAGGVLSEGEVARDVVVPLLLTLTFLHANNIVHRDIKPENVFFTAENGLRLGDFGLAIDAAKERPTSRVGTLDYMAPEVVGMPSPDTIKRLGLAPHQVGHYGCKVDVWALGILTYELICGRPPFEVEDVRLTEQQIQFGEVVFPEHLVSPLCRSFIQQALTKRPESRPSAAQLFQHPWVQAQYRQLAAEQRQSAAAALVAAPGAAMCTPELRRTVSQPPSPSKSVPGVLPLGMGQGGEGARTPAAVASALAPFLPPSQAKQAHKVRLLSPGRPPSSGKGEGSSGDLTVCGRAASFSSFRSPSGGSLSLQVAARASSFTSFGGSSSNLSNIMGSRPSSSKQLDSLEEAGAMAQTHSQAAADAAVLSPRSPGGVGAAARAPPAVVDTLSEADLQVLRGKKVAVFGSFQYVVDFLKEPLTSIFPNTTFFEVRLKPETAPLAKGFDAVCIFVNDRVNEAVCQQLEEGGVKFIALRCAGFDKVDLEACARHGIRVMRVPAYSPRSVAEHALALTFALARNLHLATSRVKEGNYALSGLVGLGFGCRVLAYDVYKSEELKSQGVTYCSLEQLLSESDIISLHCPLLPSTFHIINAERLALMKSTAVLINVSRGGLVDTDALLEALQSGRLAGVAMDVYEQEGPLFFRDYTNYSARERMKSWDRRFASLEALTNIADTTIDNLASGLLGCPLKNEVKA</sequence>
<organism evidence="12 13">
    <name type="scientific">Chlorella sorokiniana</name>
    <name type="common">Freshwater green alga</name>
    <dbReference type="NCBI Taxonomy" id="3076"/>
    <lineage>
        <taxon>Eukaryota</taxon>
        <taxon>Viridiplantae</taxon>
        <taxon>Chlorophyta</taxon>
        <taxon>core chlorophytes</taxon>
        <taxon>Trebouxiophyceae</taxon>
        <taxon>Chlorellales</taxon>
        <taxon>Chlorellaceae</taxon>
        <taxon>Chlorella clade</taxon>
        <taxon>Chlorella</taxon>
    </lineage>
</organism>
<evidence type="ECO:0000256" key="2">
    <source>
        <dbReference type="ARBA" id="ARBA00022679"/>
    </source>
</evidence>
<evidence type="ECO:0000256" key="7">
    <source>
        <dbReference type="PIRSR" id="PIRSR630616-1"/>
    </source>
</evidence>
<dbReference type="AlphaFoldDB" id="A0A2P6U2S5"/>
<dbReference type="InterPro" id="IPR008271">
    <property type="entry name" value="Ser/Thr_kinase_AS"/>
</dbReference>
<feature type="compositionally biased region" description="Low complexity" evidence="10">
    <location>
        <begin position="28"/>
        <end position="65"/>
    </location>
</feature>
<dbReference type="PROSITE" id="PS50011">
    <property type="entry name" value="PROTEIN_KINASE_DOM"/>
    <property type="match status" value="1"/>
</dbReference>
<protein>
    <submittedName>
        <fullName evidence="12">D-lactate dehydrogenase</fullName>
    </submittedName>
</protein>
<evidence type="ECO:0000256" key="10">
    <source>
        <dbReference type="SAM" id="MobiDB-lite"/>
    </source>
</evidence>
<feature type="region of interest" description="Disordered" evidence="10">
    <location>
        <begin position="456"/>
        <end position="481"/>
    </location>
</feature>
<evidence type="ECO:0000256" key="5">
    <source>
        <dbReference type="ARBA" id="ARBA00022840"/>
    </source>
</evidence>
<keyword evidence="6" id="KW-0560">Oxidoreductase</keyword>
<evidence type="ECO:0000256" key="6">
    <source>
        <dbReference type="ARBA" id="ARBA00023002"/>
    </source>
</evidence>
<feature type="region of interest" description="Disordered" evidence="10">
    <location>
        <begin position="407"/>
        <end position="436"/>
    </location>
</feature>
<dbReference type="Pfam" id="PF00389">
    <property type="entry name" value="2-Hacid_dh"/>
    <property type="match status" value="1"/>
</dbReference>
<comment type="caution">
    <text evidence="12">The sequence shown here is derived from an EMBL/GenBank/DDBJ whole genome shotgun (WGS) entry which is preliminary data.</text>
</comment>
<dbReference type="Proteomes" id="UP000239899">
    <property type="component" value="Unassembled WGS sequence"/>
</dbReference>
<evidence type="ECO:0000256" key="8">
    <source>
        <dbReference type="PIRSR" id="PIRSR630616-2"/>
    </source>
</evidence>
<name>A0A2P6U2S5_CHLSO</name>
<reference evidence="12 13" key="1">
    <citation type="journal article" date="2018" name="Plant J.">
        <title>Genome sequences of Chlorella sorokiniana UTEX 1602 and Micractinium conductrix SAG 241.80: implications to maltose excretion by a green alga.</title>
        <authorList>
            <person name="Arriola M.B."/>
            <person name="Velmurugan N."/>
            <person name="Zhang Y."/>
            <person name="Plunkett M.H."/>
            <person name="Hondzo H."/>
            <person name="Barney B.M."/>
        </authorList>
    </citation>
    <scope>NUCLEOTIDE SEQUENCE [LARGE SCALE GENOMIC DNA]</scope>
    <source>
        <strain evidence="13">UTEX 1602</strain>
    </source>
</reference>
<dbReference type="InterPro" id="IPR029753">
    <property type="entry name" value="D-isomer_DH_CS"/>
</dbReference>
<feature type="binding site" evidence="8">
    <location>
        <position position="114"/>
    </location>
    <ligand>
        <name>ATP</name>
        <dbReference type="ChEBI" id="CHEBI:30616"/>
    </ligand>
</feature>
<dbReference type="Gene3D" id="1.10.510.10">
    <property type="entry name" value="Transferase(Phosphotransferase) domain 1"/>
    <property type="match status" value="1"/>
</dbReference>
<dbReference type="OrthoDB" id="514217at2759"/>
<feature type="region of interest" description="Disordered" evidence="10">
    <location>
        <begin position="1"/>
        <end position="65"/>
    </location>
</feature>
<keyword evidence="4" id="KW-0418">Kinase</keyword>
<dbReference type="InterPro" id="IPR030616">
    <property type="entry name" value="Aur-like"/>
</dbReference>
<dbReference type="GO" id="GO:0051287">
    <property type="term" value="F:NAD binding"/>
    <property type="evidence" value="ECO:0007669"/>
    <property type="project" value="InterPro"/>
</dbReference>
<dbReference type="PANTHER" id="PTHR24350">
    <property type="entry name" value="SERINE/THREONINE-PROTEIN KINASE IAL-RELATED"/>
    <property type="match status" value="1"/>
</dbReference>
<dbReference type="InterPro" id="IPR000719">
    <property type="entry name" value="Prot_kinase_dom"/>
</dbReference>
<dbReference type="InterPro" id="IPR006139">
    <property type="entry name" value="D-isomer_2_OHA_DH_cat_dom"/>
</dbReference>
<dbReference type="PROSITE" id="PS00670">
    <property type="entry name" value="D_2_HYDROXYACID_DH_2"/>
    <property type="match status" value="1"/>
</dbReference>
<feature type="compositionally biased region" description="Basic and acidic residues" evidence="10">
    <location>
        <begin position="12"/>
        <end position="24"/>
    </location>
</feature>
<dbReference type="Pfam" id="PF00069">
    <property type="entry name" value="Pkinase"/>
    <property type="match status" value="1"/>
</dbReference>
<feature type="domain" description="Protein kinase" evidence="11">
    <location>
        <begin position="104"/>
        <end position="375"/>
    </location>
</feature>
<feature type="binding site" evidence="8">
    <location>
        <position position="249"/>
    </location>
    <ligand>
        <name>ATP</name>
        <dbReference type="ChEBI" id="CHEBI:30616"/>
    </ligand>
</feature>
<dbReference type="SUPFAM" id="SSF52283">
    <property type="entry name" value="Formate/glycerate dehydrogenase catalytic domain-like"/>
    <property type="match status" value="1"/>
</dbReference>
<dbReference type="SUPFAM" id="SSF56112">
    <property type="entry name" value="Protein kinase-like (PK-like)"/>
    <property type="match status" value="1"/>
</dbReference>
<keyword evidence="5 8" id="KW-0067">ATP-binding</keyword>
<evidence type="ECO:0000259" key="11">
    <source>
        <dbReference type="PROSITE" id="PS50011"/>
    </source>
</evidence>
<gene>
    <name evidence="12" type="ORF">C2E21_0894</name>
</gene>
<dbReference type="Pfam" id="PF02826">
    <property type="entry name" value="2-Hacid_dh_C"/>
    <property type="match status" value="1"/>
</dbReference>
<accession>A0A2P6U2S5</accession>
<dbReference type="GO" id="GO:0005524">
    <property type="term" value="F:ATP binding"/>
    <property type="evidence" value="ECO:0007669"/>
    <property type="project" value="UniProtKB-KW"/>
</dbReference>
<evidence type="ECO:0000256" key="4">
    <source>
        <dbReference type="ARBA" id="ARBA00022777"/>
    </source>
</evidence>
<proteinExistence type="predicted"/>
<feature type="compositionally biased region" description="Polar residues" evidence="10">
    <location>
        <begin position="526"/>
        <end position="537"/>
    </location>
</feature>
<keyword evidence="3 8" id="KW-0547">Nucleotide-binding</keyword>
<dbReference type="EMBL" id="LHPG02000002">
    <property type="protein sequence ID" value="PRW60617.1"/>
    <property type="molecule type" value="Genomic_DNA"/>
</dbReference>
<evidence type="ECO:0000313" key="13">
    <source>
        <dbReference type="Proteomes" id="UP000239899"/>
    </source>
</evidence>
<dbReference type="PROSITE" id="PS00108">
    <property type="entry name" value="PROTEIN_KINASE_ST"/>
    <property type="match status" value="1"/>
</dbReference>
<keyword evidence="13" id="KW-1185">Reference proteome</keyword>
<dbReference type="PROSITE" id="PS00671">
    <property type="entry name" value="D_2_HYDROXYACID_DH_3"/>
    <property type="match status" value="1"/>
</dbReference>
<evidence type="ECO:0000256" key="3">
    <source>
        <dbReference type="ARBA" id="ARBA00022741"/>
    </source>
</evidence>
<feature type="active site" description="Proton acceptor" evidence="7">
    <location>
        <position position="231"/>
    </location>
</feature>
<dbReference type="SMART" id="SM00220">
    <property type="entry name" value="S_TKc"/>
    <property type="match status" value="1"/>
</dbReference>
<feature type="binding site" evidence="8">
    <location>
        <begin position="235"/>
        <end position="236"/>
    </location>
    <ligand>
        <name>ATP</name>
        <dbReference type="ChEBI" id="CHEBI:30616"/>
    </ligand>
</feature>
<dbReference type="GO" id="GO:0004674">
    <property type="term" value="F:protein serine/threonine kinase activity"/>
    <property type="evidence" value="ECO:0007669"/>
    <property type="project" value="UniProtKB-KW"/>
</dbReference>
<dbReference type="InterPro" id="IPR011009">
    <property type="entry name" value="Kinase-like_dom_sf"/>
</dbReference>
<keyword evidence="2" id="KW-0808">Transferase</keyword>
<keyword evidence="1" id="KW-0723">Serine/threonine-protein kinase</keyword>